<feature type="coiled-coil region" evidence="1">
    <location>
        <begin position="10"/>
        <end position="44"/>
    </location>
</feature>
<evidence type="ECO:0000313" key="3">
    <source>
        <dbReference type="Proteomes" id="UP000179807"/>
    </source>
</evidence>
<sequence>MDQIDSKMKEELKSNEIQKREKELAILEDQLASLKEKYDKISENKDHNRTLFEIDKEITKQINSDKLDMNEIRKILENPQLNKIIQQKTEDCVDKSEPHYFCQIQQIIEEILNDIKSTQE</sequence>
<organism evidence="2 3">
    <name type="scientific">Tritrichomonas foetus</name>
    <dbReference type="NCBI Taxonomy" id="1144522"/>
    <lineage>
        <taxon>Eukaryota</taxon>
        <taxon>Metamonada</taxon>
        <taxon>Parabasalia</taxon>
        <taxon>Tritrichomonadida</taxon>
        <taxon>Tritrichomonadidae</taxon>
        <taxon>Tritrichomonas</taxon>
    </lineage>
</organism>
<evidence type="ECO:0000313" key="2">
    <source>
        <dbReference type="EMBL" id="OHT16507.1"/>
    </source>
</evidence>
<dbReference type="Proteomes" id="UP000179807">
    <property type="component" value="Unassembled WGS sequence"/>
</dbReference>
<dbReference type="GeneID" id="94848679"/>
<accession>A0A1J4KZ24</accession>
<dbReference type="EMBL" id="MLAK01000105">
    <property type="protein sequence ID" value="OHT16507.1"/>
    <property type="molecule type" value="Genomic_DNA"/>
</dbReference>
<comment type="caution">
    <text evidence="2">The sequence shown here is derived from an EMBL/GenBank/DDBJ whole genome shotgun (WGS) entry which is preliminary data.</text>
</comment>
<keyword evidence="3" id="KW-1185">Reference proteome</keyword>
<keyword evidence="1" id="KW-0175">Coiled coil</keyword>
<dbReference type="RefSeq" id="XP_068369643.1">
    <property type="nucleotide sequence ID" value="XM_068513975.1"/>
</dbReference>
<reference evidence="2" key="1">
    <citation type="submission" date="2016-10" db="EMBL/GenBank/DDBJ databases">
        <authorList>
            <person name="Benchimol M."/>
            <person name="Almeida L.G."/>
            <person name="Vasconcelos A.T."/>
            <person name="Perreira-Neves A."/>
            <person name="Rosa I.A."/>
            <person name="Tasca T."/>
            <person name="Bogo M.R."/>
            <person name="de Souza W."/>
        </authorList>
    </citation>
    <scope>NUCLEOTIDE SEQUENCE [LARGE SCALE GENOMIC DNA]</scope>
    <source>
        <strain evidence="2">K</strain>
    </source>
</reference>
<gene>
    <name evidence="2" type="ORF">TRFO_41779</name>
</gene>
<evidence type="ECO:0000256" key="1">
    <source>
        <dbReference type="SAM" id="Coils"/>
    </source>
</evidence>
<name>A0A1J4KZ24_9EUKA</name>
<protein>
    <submittedName>
        <fullName evidence="2">Uncharacterized protein</fullName>
    </submittedName>
</protein>
<dbReference type="VEuPathDB" id="TrichDB:TRFO_41779"/>
<dbReference type="AlphaFoldDB" id="A0A1J4KZ24"/>
<proteinExistence type="predicted"/>